<dbReference type="Pfam" id="PF25597">
    <property type="entry name" value="SH3_retrovirus"/>
    <property type="match status" value="1"/>
</dbReference>
<feature type="domain" description="Retroviral polymerase SH3-like" evidence="3">
    <location>
        <begin position="428"/>
        <end position="484"/>
    </location>
</feature>
<gene>
    <name evidence="4" type="ORF">PCANC_22237</name>
</gene>
<evidence type="ECO:0000259" key="3">
    <source>
        <dbReference type="Pfam" id="PF25597"/>
    </source>
</evidence>
<dbReference type="Proteomes" id="UP000235388">
    <property type="component" value="Unassembled WGS sequence"/>
</dbReference>
<dbReference type="AlphaFoldDB" id="A0A2N5S8V5"/>
<evidence type="ECO:0000313" key="4">
    <source>
        <dbReference type="EMBL" id="PLW09671.1"/>
    </source>
</evidence>
<feature type="region of interest" description="Disordered" evidence="1">
    <location>
        <begin position="371"/>
        <end position="392"/>
    </location>
</feature>
<comment type="caution">
    <text evidence="4">The sequence shown here is derived from an EMBL/GenBank/DDBJ whole genome shotgun (WGS) entry which is preliminary data.</text>
</comment>
<accession>A0A2N5S8V5</accession>
<proteinExistence type="predicted"/>
<reference evidence="4 5" key="1">
    <citation type="submission" date="2017-11" db="EMBL/GenBank/DDBJ databases">
        <title>De novo assembly and phasing of dikaryotic genomes from two isolates of Puccinia coronata f. sp. avenae, the causal agent of oat crown rust.</title>
        <authorList>
            <person name="Miller M.E."/>
            <person name="Zhang Y."/>
            <person name="Omidvar V."/>
            <person name="Sperschneider J."/>
            <person name="Schwessinger B."/>
            <person name="Raley C."/>
            <person name="Palmer J.M."/>
            <person name="Garnica D."/>
            <person name="Upadhyaya N."/>
            <person name="Rathjen J."/>
            <person name="Taylor J.M."/>
            <person name="Park R.F."/>
            <person name="Dodds P.N."/>
            <person name="Hirsch C.D."/>
            <person name="Kianian S.F."/>
            <person name="Figueroa M."/>
        </authorList>
    </citation>
    <scope>NUCLEOTIDE SEQUENCE [LARGE SCALE GENOMIC DNA]</scope>
    <source>
        <strain evidence="4">12NC29</strain>
    </source>
</reference>
<sequence length="604" mass="67210">MSDSKNLPILTGSNFTAWKMQVQGYCMQHGLYKYLNNLNPPAEDAKREGWDNKRLKVAGILYQCMGEQNHQRSINKKNAEDPQAIWNSLVGSYKSNSVQNQSLFYQEFPALSFKSTIAVFLDELNAHVSALAAVGLIVGEPKKADIKELLLAEHIVAKLHADYQPIREILYQKQPLTLTIVCNCLDSKRREAAAPSSNTITMKQESALKAKGPLTKPPAGKDYPQCPPGWHNPATTGHTKADCCMKRRPKPTAKAAATSQPDNNDNSLSSISTKANSFICVCQALLAIQGKDTCFLNSRASHHMFSEKSKFSEYQVHKTHIELADGNTLESPGKGYVHLEAKDQSTLKFLQSSQQQHNPSIRQNHWGYMQRQTQVAPSSNHTSHPNIEEKQSPLLENITPVRKLKWKTPYQLWHSQPFDNTCLKPFGCVASVNIPKSQRNGKFGDTSKKGLLVGYQHGAHNWRILLPGGKVESSHNVSFHVADFPGVSIFAPTNPSFQSNPLASLKFLEHDKSPNLDCTSGNSPPPSSQDVLNWRLAEDELDLDTSLIDINSFFPEHADQVQSHAPFLFHLTHPPFLIIHHLGQSPAMMLSSPPTKRQKTSAPQ</sequence>
<evidence type="ECO:0000313" key="5">
    <source>
        <dbReference type="Proteomes" id="UP000235388"/>
    </source>
</evidence>
<name>A0A2N5S8V5_9BASI</name>
<dbReference type="Pfam" id="PF22936">
    <property type="entry name" value="Pol_BBD"/>
    <property type="match status" value="1"/>
</dbReference>
<feature type="compositionally biased region" description="Polar residues" evidence="1">
    <location>
        <begin position="371"/>
        <end position="385"/>
    </location>
</feature>
<evidence type="ECO:0000256" key="1">
    <source>
        <dbReference type="SAM" id="MobiDB-lite"/>
    </source>
</evidence>
<dbReference type="InterPro" id="IPR054722">
    <property type="entry name" value="PolX-like_BBD"/>
</dbReference>
<dbReference type="InterPro" id="IPR057670">
    <property type="entry name" value="SH3_retrovirus"/>
</dbReference>
<evidence type="ECO:0000259" key="2">
    <source>
        <dbReference type="Pfam" id="PF22936"/>
    </source>
</evidence>
<organism evidence="4 5">
    <name type="scientific">Puccinia coronata f. sp. avenae</name>
    <dbReference type="NCBI Taxonomy" id="200324"/>
    <lineage>
        <taxon>Eukaryota</taxon>
        <taxon>Fungi</taxon>
        <taxon>Dikarya</taxon>
        <taxon>Basidiomycota</taxon>
        <taxon>Pucciniomycotina</taxon>
        <taxon>Pucciniomycetes</taxon>
        <taxon>Pucciniales</taxon>
        <taxon>Pucciniaceae</taxon>
        <taxon>Puccinia</taxon>
    </lineage>
</organism>
<dbReference type="STRING" id="200324.A0A2N5S8V5"/>
<evidence type="ECO:0008006" key="6">
    <source>
        <dbReference type="Google" id="ProtNLM"/>
    </source>
</evidence>
<dbReference type="EMBL" id="PGCJ01001093">
    <property type="protein sequence ID" value="PLW09671.1"/>
    <property type="molecule type" value="Genomic_DNA"/>
</dbReference>
<dbReference type="Pfam" id="PF14223">
    <property type="entry name" value="Retrotran_gag_2"/>
    <property type="match status" value="1"/>
</dbReference>
<protein>
    <recommendedName>
        <fullName evidence="6">DUF4219 domain-containing protein</fullName>
    </recommendedName>
</protein>
<feature type="domain" description="Retrovirus-related Pol polyprotein from transposon TNT 1-94-like beta-barrel" evidence="2">
    <location>
        <begin position="295"/>
        <end position="347"/>
    </location>
</feature>
<dbReference type="OrthoDB" id="2504515at2759"/>
<keyword evidence="5" id="KW-1185">Reference proteome</keyword>